<evidence type="ECO:0000313" key="8">
    <source>
        <dbReference type="Proteomes" id="UP001195483"/>
    </source>
</evidence>
<feature type="domain" description="Neurotransmitter-gated ion-channel ligand-binding" evidence="6">
    <location>
        <begin position="32"/>
        <end position="232"/>
    </location>
</feature>
<protein>
    <recommendedName>
        <fullName evidence="6">Neurotransmitter-gated ion-channel ligand-binding domain-containing protein</fullName>
    </recommendedName>
</protein>
<dbReference type="Gene3D" id="2.70.170.10">
    <property type="entry name" value="Neurotransmitter-gated ion-channel ligand-binding domain"/>
    <property type="match status" value="1"/>
</dbReference>
<dbReference type="CDD" id="cd19051">
    <property type="entry name" value="LGIC_TM_cation"/>
    <property type="match status" value="1"/>
</dbReference>
<dbReference type="GO" id="GO:0016020">
    <property type="term" value="C:membrane"/>
    <property type="evidence" value="ECO:0007669"/>
    <property type="project" value="UniProtKB-SubCell"/>
</dbReference>
<keyword evidence="3 5" id="KW-1133">Transmembrane helix</keyword>
<dbReference type="PROSITE" id="PS00236">
    <property type="entry name" value="NEUROTR_ION_CHANNEL"/>
    <property type="match status" value="1"/>
</dbReference>
<proteinExistence type="predicted"/>
<dbReference type="GO" id="GO:0005230">
    <property type="term" value="F:extracellular ligand-gated monoatomic ion channel activity"/>
    <property type="evidence" value="ECO:0007669"/>
    <property type="project" value="InterPro"/>
</dbReference>
<dbReference type="SUPFAM" id="SSF90112">
    <property type="entry name" value="Neurotransmitter-gated ion-channel transmembrane pore"/>
    <property type="match status" value="1"/>
</dbReference>
<evidence type="ECO:0000313" key="7">
    <source>
        <dbReference type="EMBL" id="KAK3592694.1"/>
    </source>
</evidence>
<dbReference type="InterPro" id="IPR006201">
    <property type="entry name" value="Neur_channel"/>
</dbReference>
<keyword evidence="4 5" id="KW-0472">Membrane</keyword>
<sequence>MEFFYVTDASWTTVTPTTTTTTAGPPVSRVAQLMDELINSSFYSNENVPMKDLNIPSPARISFELSSIIDLNEKKGKLISVGKFTLEWLDELLVWEPAKKFNITYFYTPQDDVWKPSLALVNAYTGIQKMGASFVNIHVTYNGTVSWTPKEVLQSNCKVDLTYYPNDEQVCMLQFRLWAMENSNINFTVASKGFHTSSEYKDNSRWTLMYSSYSQEILSDRNVFTMSVRLKRNAGFHLYYLMFPMISLASLNVFAFVLPPESEEKGRMSILIFCGFLLQNVIQNKEMPKHSTGLSLLAIYNLILLFNSFAICFLSLMVLRIAHFSPRISPSRFLSSFARRISNMRTVMICYLSHDQSPSPKTSWKQVASAIEFVLFWLFSVYYIIITIYFQARIAGNSW</sequence>
<dbReference type="Proteomes" id="UP001195483">
    <property type="component" value="Unassembled WGS sequence"/>
</dbReference>
<evidence type="ECO:0000256" key="4">
    <source>
        <dbReference type="ARBA" id="ARBA00023136"/>
    </source>
</evidence>
<evidence type="ECO:0000256" key="3">
    <source>
        <dbReference type="ARBA" id="ARBA00022989"/>
    </source>
</evidence>
<gene>
    <name evidence="7" type="ORF">CHS0354_037830</name>
</gene>
<reference evidence="7" key="2">
    <citation type="journal article" date="2021" name="Genome Biol. Evol.">
        <title>Developing a high-quality reference genome for a parasitic bivalve with doubly uniparental inheritance (Bivalvia: Unionida).</title>
        <authorList>
            <person name="Smith C.H."/>
        </authorList>
    </citation>
    <scope>NUCLEOTIDE SEQUENCE</scope>
    <source>
        <strain evidence="7">CHS0354</strain>
        <tissue evidence="7">Mantle</tissue>
    </source>
</reference>
<feature type="transmembrane region" description="Helical" evidence="5">
    <location>
        <begin position="294"/>
        <end position="322"/>
    </location>
</feature>
<dbReference type="Pfam" id="PF02931">
    <property type="entry name" value="Neur_chan_LBD"/>
    <property type="match status" value="1"/>
</dbReference>
<accession>A0AAE0VWN0</accession>
<dbReference type="Gene3D" id="1.20.58.390">
    <property type="entry name" value="Neurotransmitter-gated ion-channel transmembrane domain"/>
    <property type="match status" value="1"/>
</dbReference>
<dbReference type="InterPro" id="IPR036719">
    <property type="entry name" value="Neuro-gated_channel_TM_sf"/>
</dbReference>
<dbReference type="InterPro" id="IPR038050">
    <property type="entry name" value="Neuro_actylchol_rec"/>
</dbReference>
<dbReference type="CDD" id="cd18989">
    <property type="entry name" value="LGIC_ECD_cation"/>
    <property type="match status" value="1"/>
</dbReference>
<dbReference type="SUPFAM" id="SSF63712">
    <property type="entry name" value="Nicotinic receptor ligand binding domain-like"/>
    <property type="match status" value="1"/>
</dbReference>
<dbReference type="InterPro" id="IPR036734">
    <property type="entry name" value="Neur_chan_lig-bd_sf"/>
</dbReference>
<feature type="transmembrane region" description="Helical" evidence="5">
    <location>
        <begin position="238"/>
        <end position="259"/>
    </location>
</feature>
<keyword evidence="8" id="KW-1185">Reference proteome</keyword>
<dbReference type="GO" id="GO:0004888">
    <property type="term" value="F:transmembrane signaling receptor activity"/>
    <property type="evidence" value="ECO:0007669"/>
    <property type="project" value="InterPro"/>
</dbReference>
<dbReference type="EMBL" id="JAEAOA010002212">
    <property type="protein sequence ID" value="KAK3592694.1"/>
    <property type="molecule type" value="Genomic_DNA"/>
</dbReference>
<dbReference type="PANTHER" id="PTHR18945">
    <property type="entry name" value="NEUROTRANSMITTER GATED ION CHANNEL"/>
    <property type="match status" value="1"/>
</dbReference>
<reference evidence="7" key="3">
    <citation type="submission" date="2023-05" db="EMBL/GenBank/DDBJ databases">
        <authorList>
            <person name="Smith C.H."/>
        </authorList>
    </citation>
    <scope>NUCLEOTIDE SEQUENCE</scope>
    <source>
        <strain evidence="7">CHS0354</strain>
        <tissue evidence="7">Mantle</tissue>
    </source>
</reference>
<dbReference type="InterPro" id="IPR018000">
    <property type="entry name" value="Neurotransmitter_ion_chnl_CS"/>
</dbReference>
<dbReference type="InterPro" id="IPR006202">
    <property type="entry name" value="Neur_chan_lig-bd"/>
</dbReference>
<evidence type="ECO:0000256" key="5">
    <source>
        <dbReference type="SAM" id="Phobius"/>
    </source>
</evidence>
<evidence type="ECO:0000256" key="2">
    <source>
        <dbReference type="ARBA" id="ARBA00022692"/>
    </source>
</evidence>
<keyword evidence="2 5" id="KW-0812">Transmembrane</keyword>
<comment type="caution">
    <text evidence="7">The sequence shown here is derived from an EMBL/GenBank/DDBJ whole genome shotgun (WGS) entry which is preliminary data.</text>
</comment>
<organism evidence="7 8">
    <name type="scientific">Potamilus streckersoni</name>
    <dbReference type="NCBI Taxonomy" id="2493646"/>
    <lineage>
        <taxon>Eukaryota</taxon>
        <taxon>Metazoa</taxon>
        <taxon>Spiralia</taxon>
        <taxon>Lophotrochozoa</taxon>
        <taxon>Mollusca</taxon>
        <taxon>Bivalvia</taxon>
        <taxon>Autobranchia</taxon>
        <taxon>Heteroconchia</taxon>
        <taxon>Palaeoheterodonta</taxon>
        <taxon>Unionida</taxon>
        <taxon>Unionoidea</taxon>
        <taxon>Unionidae</taxon>
        <taxon>Ambleminae</taxon>
        <taxon>Lampsilini</taxon>
        <taxon>Potamilus</taxon>
    </lineage>
</organism>
<evidence type="ECO:0000259" key="6">
    <source>
        <dbReference type="Pfam" id="PF02931"/>
    </source>
</evidence>
<dbReference type="AlphaFoldDB" id="A0AAE0VWN0"/>
<comment type="subcellular location">
    <subcellularLocation>
        <location evidence="1">Membrane</location>
        <topology evidence="1">Multi-pass membrane protein</topology>
    </subcellularLocation>
</comment>
<name>A0AAE0VWN0_9BIVA</name>
<reference evidence="7" key="1">
    <citation type="journal article" date="2021" name="Genome Biol. Evol.">
        <title>A High-Quality Reference Genome for a Parasitic Bivalve with Doubly Uniparental Inheritance (Bivalvia: Unionida).</title>
        <authorList>
            <person name="Smith C.H."/>
        </authorList>
    </citation>
    <scope>NUCLEOTIDE SEQUENCE</scope>
    <source>
        <strain evidence="7">CHS0354</strain>
    </source>
</reference>
<evidence type="ECO:0000256" key="1">
    <source>
        <dbReference type="ARBA" id="ARBA00004141"/>
    </source>
</evidence>
<feature type="transmembrane region" description="Helical" evidence="5">
    <location>
        <begin position="367"/>
        <end position="390"/>
    </location>
</feature>